<evidence type="ECO:0000313" key="1">
    <source>
        <dbReference type="EMBL" id="EYB96550.1"/>
    </source>
</evidence>
<dbReference type="AlphaFoldDB" id="A0A016T1I3"/>
<protein>
    <submittedName>
        <fullName evidence="1">Uncharacterized protein</fullName>
    </submittedName>
</protein>
<organism evidence="1 2">
    <name type="scientific">Ancylostoma ceylanicum</name>
    <dbReference type="NCBI Taxonomy" id="53326"/>
    <lineage>
        <taxon>Eukaryota</taxon>
        <taxon>Metazoa</taxon>
        <taxon>Ecdysozoa</taxon>
        <taxon>Nematoda</taxon>
        <taxon>Chromadorea</taxon>
        <taxon>Rhabditida</taxon>
        <taxon>Rhabditina</taxon>
        <taxon>Rhabditomorpha</taxon>
        <taxon>Strongyloidea</taxon>
        <taxon>Ancylostomatidae</taxon>
        <taxon>Ancylostomatinae</taxon>
        <taxon>Ancylostoma</taxon>
    </lineage>
</organism>
<name>A0A016T1I3_9BILA</name>
<sequence>MKTGQRGVKFSMKRTRSRRESASACDCYATAMRLAPILHHIDARASVARVQYKLPYSLSTKDLNGWNGSARAYMRCNFYYMANAL</sequence>
<evidence type="ECO:0000313" key="2">
    <source>
        <dbReference type="Proteomes" id="UP000024635"/>
    </source>
</evidence>
<proteinExistence type="predicted"/>
<accession>A0A016T1I3</accession>
<keyword evidence="2" id="KW-1185">Reference proteome</keyword>
<reference evidence="2" key="1">
    <citation type="journal article" date="2015" name="Nat. Genet.">
        <title>The genome and transcriptome of the zoonotic hookworm Ancylostoma ceylanicum identify infection-specific gene families.</title>
        <authorList>
            <person name="Schwarz E.M."/>
            <person name="Hu Y."/>
            <person name="Antoshechkin I."/>
            <person name="Miller M.M."/>
            <person name="Sternberg P.W."/>
            <person name="Aroian R.V."/>
        </authorList>
    </citation>
    <scope>NUCLEOTIDE SEQUENCE</scope>
    <source>
        <strain evidence="2">HY135</strain>
    </source>
</reference>
<gene>
    <name evidence="1" type="primary">Acey_s0149.g2702</name>
    <name evidence="1" type="ORF">Y032_0149g2702</name>
</gene>
<comment type="caution">
    <text evidence="1">The sequence shown here is derived from an EMBL/GenBank/DDBJ whole genome shotgun (WGS) entry which is preliminary data.</text>
</comment>
<dbReference type="Proteomes" id="UP000024635">
    <property type="component" value="Unassembled WGS sequence"/>
</dbReference>
<dbReference type="EMBL" id="JARK01001485">
    <property type="protein sequence ID" value="EYB96550.1"/>
    <property type="molecule type" value="Genomic_DNA"/>
</dbReference>